<dbReference type="GO" id="GO:0004674">
    <property type="term" value="F:protein serine/threonine kinase activity"/>
    <property type="evidence" value="ECO:0007669"/>
    <property type="project" value="UniProtKB-KW"/>
</dbReference>
<dbReference type="CDD" id="cd13117">
    <property type="entry name" value="POLO_box_2"/>
    <property type="match status" value="1"/>
</dbReference>
<keyword evidence="7" id="KW-0418">Kinase</keyword>
<evidence type="ECO:0000256" key="7">
    <source>
        <dbReference type="ARBA" id="ARBA00022777"/>
    </source>
</evidence>
<feature type="domain" description="POLO box" evidence="12">
    <location>
        <begin position="385"/>
        <end position="463"/>
    </location>
</feature>
<dbReference type="Gene3D" id="3.30.200.20">
    <property type="entry name" value="Phosphorylase Kinase, domain 1"/>
    <property type="match status" value="1"/>
</dbReference>
<evidence type="ECO:0000256" key="1">
    <source>
        <dbReference type="ARBA" id="ARBA00001946"/>
    </source>
</evidence>
<keyword evidence="5" id="KW-0677">Repeat</keyword>
<dbReference type="PROSITE" id="PS50078">
    <property type="entry name" value="POLO_BOX"/>
    <property type="match status" value="2"/>
</dbReference>
<dbReference type="EC" id="2.7.11.21" evidence="2"/>
<dbReference type="PROSITE" id="PS00108">
    <property type="entry name" value="PROTEIN_KINASE_ST"/>
    <property type="match status" value="1"/>
</dbReference>
<dbReference type="AlphaFoldDB" id="A0A7E4ZRV1"/>
<dbReference type="InterPro" id="IPR033701">
    <property type="entry name" value="POLO_box_1"/>
</dbReference>
<comment type="cofactor">
    <cofactor evidence="1">
        <name>Mg(2+)</name>
        <dbReference type="ChEBI" id="CHEBI:18420"/>
    </cofactor>
</comment>
<dbReference type="Proteomes" id="UP000492821">
    <property type="component" value="Unassembled WGS sequence"/>
</dbReference>
<evidence type="ECO:0000256" key="3">
    <source>
        <dbReference type="ARBA" id="ARBA00022527"/>
    </source>
</evidence>
<dbReference type="SUPFAM" id="SSF82615">
    <property type="entry name" value="Polo-box domain"/>
    <property type="match status" value="2"/>
</dbReference>
<feature type="domain" description="Protein kinase" evidence="11">
    <location>
        <begin position="42"/>
        <end position="293"/>
    </location>
</feature>
<dbReference type="InterPro" id="IPR011009">
    <property type="entry name" value="Kinase-like_dom_sf"/>
</dbReference>
<evidence type="ECO:0000256" key="8">
    <source>
        <dbReference type="ARBA" id="ARBA00022840"/>
    </source>
</evidence>
<proteinExistence type="predicted"/>
<dbReference type="WBParaSite" id="Pan_g13413.t1">
    <property type="protein sequence ID" value="Pan_g13413.t1"/>
    <property type="gene ID" value="Pan_g13413"/>
</dbReference>
<keyword evidence="6" id="KW-0547">Nucleotide-binding</keyword>
<dbReference type="SMART" id="SM00220">
    <property type="entry name" value="S_TKc"/>
    <property type="match status" value="1"/>
</dbReference>
<reference evidence="14" key="2">
    <citation type="submission" date="2020-10" db="UniProtKB">
        <authorList>
            <consortium name="WormBaseParasite"/>
        </authorList>
    </citation>
    <scope>IDENTIFICATION</scope>
</reference>
<dbReference type="FunFam" id="1.10.510.10:FF:000571">
    <property type="entry name" value="Maternal embryonic leucine zipper kinase"/>
    <property type="match status" value="1"/>
</dbReference>
<dbReference type="InterPro" id="IPR008271">
    <property type="entry name" value="Ser/Thr_kinase_AS"/>
</dbReference>
<evidence type="ECO:0000256" key="2">
    <source>
        <dbReference type="ARBA" id="ARBA00012424"/>
    </source>
</evidence>
<dbReference type="InterPro" id="IPR036947">
    <property type="entry name" value="POLO_box_dom_sf"/>
</dbReference>
<evidence type="ECO:0000313" key="14">
    <source>
        <dbReference type="WBParaSite" id="Pan_g13413.t1"/>
    </source>
</evidence>
<evidence type="ECO:0000313" key="13">
    <source>
        <dbReference type="Proteomes" id="UP000492821"/>
    </source>
</evidence>
<evidence type="ECO:0000256" key="6">
    <source>
        <dbReference type="ARBA" id="ARBA00022741"/>
    </source>
</evidence>
<evidence type="ECO:0000259" key="12">
    <source>
        <dbReference type="PROSITE" id="PS50078"/>
    </source>
</evidence>
<dbReference type="PROSITE" id="PS50011">
    <property type="entry name" value="PROTEIN_KINASE_DOM"/>
    <property type="match status" value="1"/>
</dbReference>
<dbReference type="GO" id="GO:0005524">
    <property type="term" value="F:ATP binding"/>
    <property type="evidence" value="ECO:0007669"/>
    <property type="project" value="UniProtKB-KW"/>
</dbReference>
<sequence length="604" mass="68458">MDFLRETRLVKAAMAPFKKSVVRDVMPVLPKVICDERRQVYYTVGDFLGKGGFAACYKVVDADGHTFASKIVNKQLLKNKNEAQKLSQEIRIHKCLQHEHVVKMYFAFEDANNVYMMLELCSRRSLMELQKRRHAITEPEARYFIRQTVLACDYLHRLNIIHRDIKLGNLFLTENMVLKVGDFGLATNITEGLHDKKWVCGTPNYIAPEVLNKRLHSVKVDIWAIGCVMYVLLVGTPPFETDNLDETYRRICNNKYKIPFELSIDAIDLIKAMLSAMPTERPDTMTILKSPFMNGFTPARLPTSCLTTKPTFASSPVAESTSPVAFSPAREVGSNPLANRTCSPIVYLKELSSQIDALLAKGDSIVPRDLMDDSIKDPASIPIYWVAKWLDFTQRYAFAYQLCDGSFGAKFVDRSQLIMDANREFFQYRNEHGIERFFTSKGFPNDIQRKISYLKSFIEFMDTKLVRTGLNMGREGDQLARLPCLQTWLRTRSAASFLLSNGTFQCNFNGDHTKLIICPLMGAVTFIDANQKFHTYKFSALSTLGAPKEILTRIQYARRCIGEVMVRQPPADALPSYNANSLRNVLAQGDALPDSTTPIDTVDT</sequence>
<dbReference type="PANTHER" id="PTHR24345:SF93">
    <property type="entry name" value="SERINE_THREONINE-PROTEIN KINASE PLK1"/>
    <property type="match status" value="1"/>
</dbReference>
<accession>A0A7E4ZRV1</accession>
<protein>
    <recommendedName>
        <fullName evidence="2">polo kinase</fullName>
        <ecNumber evidence="2">2.7.11.21</ecNumber>
    </recommendedName>
</protein>
<feature type="domain" description="POLO box" evidence="12">
    <location>
        <begin position="484"/>
        <end position="566"/>
    </location>
</feature>
<evidence type="ECO:0000259" key="11">
    <source>
        <dbReference type="PROSITE" id="PS50011"/>
    </source>
</evidence>
<keyword evidence="13" id="KW-1185">Reference proteome</keyword>
<dbReference type="FunFam" id="3.30.200.20:FF:000042">
    <property type="entry name" value="Aurora kinase A"/>
    <property type="match status" value="1"/>
</dbReference>
<evidence type="ECO:0000256" key="9">
    <source>
        <dbReference type="ARBA" id="ARBA00047802"/>
    </source>
</evidence>
<keyword evidence="4" id="KW-0808">Transferase</keyword>
<keyword evidence="3" id="KW-0723">Serine/threonine-protein kinase</keyword>
<name>A0A7E4ZRV1_PANRE</name>
<dbReference type="InterPro" id="IPR000959">
    <property type="entry name" value="POLO_box_dom"/>
</dbReference>
<dbReference type="InterPro" id="IPR000719">
    <property type="entry name" value="Prot_kinase_dom"/>
</dbReference>
<dbReference type="GO" id="GO:0000922">
    <property type="term" value="C:spindle pole"/>
    <property type="evidence" value="ECO:0007669"/>
    <property type="project" value="TreeGrafter"/>
</dbReference>
<dbReference type="Pfam" id="PF00069">
    <property type="entry name" value="Pkinase"/>
    <property type="match status" value="1"/>
</dbReference>
<dbReference type="GO" id="GO:0005737">
    <property type="term" value="C:cytoplasm"/>
    <property type="evidence" value="ECO:0007669"/>
    <property type="project" value="TreeGrafter"/>
</dbReference>
<evidence type="ECO:0000256" key="5">
    <source>
        <dbReference type="ARBA" id="ARBA00022737"/>
    </source>
</evidence>
<dbReference type="Gene3D" id="1.10.510.10">
    <property type="entry name" value="Transferase(Phosphotransferase) domain 1"/>
    <property type="match status" value="1"/>
</dbReference>
<dbReference type="PANTHER" id="PTHR24345">
    <property type="entry name" value="SERINE/THREONINE-PROTEIN KINASE PLK"/>
    <property type="match status" value="1"/>
</dbReference>
<dbReference type="GO" id="GO:0005634">
    <property type="term" value="C:nucleus"/>
    <property type="evidence" value="ECO:0007669"/>
    <property type="project" value="TreeGrafter"/>
</dbReference>
<comment type="catalytic activity">
    <reaction evidence="10">
        <text>L-seryl-[protein] + ATP = O-phospho-L-seryl-[protein] + ADP + H(+)</text>
        <dbReference type="Rhea" id="RHEA:17989"/>
        <dbReference type="Rhea" id="RHEA-COMP:9863"/>
        <dbReference type="Rhea" id="RHEA-COMP:11604"/>
        <dbReference type="ChEBI" id="CHEBI:15378"/>
        <dbReference type="ChEBI" id="CHEBI:29999"/>
        <dbReference type="ChEBI" id="CHEBI:30616"/>
        <dbReference type="ChEBI" id="CHEBI:83421"/>
        <dbReference type="ChEBI" id="CHEBI:456216"/>
        <dbReference type="EC" id="2.7.11.21"/>
    </reaction>
</comment>
<dbReference type="GO" id="GO:0005813">
    <property type="term" value="C:centrosome"/>
    <property type="evidence" value="ECO:0007669"/>
    <property type="project" value="TreeGrafter"/>
</dbReference>
<dbReference type="GO" id="GO:0000776">
    <property type="term" value="C:kinetochore"/>
    <property type="evidence" value="ECO:0007669"/>
    <property type="project" value="TreeGrafter"/>
</dbReference>
<dbReference type="GO" id="GO:0007052">
    <property type="term" value="P:mitotic spindle organization"/>
    <property type="evidence" value="ECO:0007669"/>
    <property type="project" value="TreeGrafter"/>
</dbReference>
<dbReference type="Gene3D" id="3.30.1120.30">
    <property type="entry name" value="POLO box domain"/>
    <property type="match status" value="2"/>
</dbReference>
<comment type="catalytic activity">
    <reaction evidence="9">
        <text>L-threonyl-[protein] + ATP = O-phospho-L-threonyl-[protein] + ADP + H(+)</text>
        <dbReference type="Rhea" id="RHEA:46608"/>
        <dbReference type="Rhea" id="RHEA-COMP:11060"/>
        <dbReference type="Rhea" id="RHEA-COMP:11605"/>
        <dbReference type="ChEBI" id="CHEBI:15378"/>
        <dbReference type="ChEBI" id="CHEBI:30013"/>
        <dbReference type="ChEBI" id="CHEBI:30616"/>
        <dbReference type="ChEBI" id="CHEBI:61977"/>
        <dbReference type="ChEBI" id="CHEBI:456216"/>
        <dbReference type="EC" id="2.7.11.21"/>
    </reaction>
</comment>
<organism evidence="13 14">
    <name type="scientific">Panagrellus redivivus</name>
    <name type="common">Microworm</name>
    <dbReference type="NCBI Taxonomy" id="6233"/>
    <lineage>
        <taxon>Eukaryota</taxon>
        <taxon>Metazoa</taxon>
        <taxon>Ecdysozoa</taxon>
        <taxon>Nematoda</taxon>
        <taxon>Chromadorea</taxon>
        <taxon>Rhabditida</taxon>
        <taxon>Tylenchina</taxon>
        <taxon>Panagrolaimomorpha</taxon>
        <taxon>Panagrolaimoidea</taxon>
        <taxon>Panagrolaimidae</taxon>
        <taxon>Panagrellus</taxon>
    </lineage>
</organism>
<dbReference type="InterPro" id="IPR033695">
    <property type="entry name" value="POLO_box_2"/>
</dbReference>
<dbReference type="Pfam" id="PF00659">
    <property type="entry name" value="POLO_box"/>
    <property type="match status" value="2"/>
</dbReference>
<dbReference type="CDD" id="cd13118">
    <property type="entry name" value="POLO_box_1"/>
    <property type="match status" value="1"/>
</dbReference>
<evidence type="ECO:0000256" key="4">
    <source>
        <dbReference type="ARBA" id="ARBA00022679"/>
    </source>
</evidence>
<evidence type="ECO:0000256" key="10">
    <source>
        <dbReference type="ARBA" id="ARBA00048347"/>
    </source>
</evidence>
<dbReference type="SUPFAM" id="SSF56112">
    <property type="entry name" value="Protein kinase-like (PK-like)"/>
    <property type="match status" value="1"/>
</dbReference>
<reference evidence="13" key="1">
    <citation type="journal article" date="2013" name="Genetics">
        <title>The draft genome and transcriptome of Panagrellus redivivus are shaped by the harsh demands of a free-living lifestyle.</title>
        <authorList>
            <person name="Srinivasan J."/>
            <person name="Dillman A.R."/>
            <person name="Macchietto M.G."/>
            <person name="Heikkinen L."/>
            <person name="Lakso M."/>
            <person name="Fracchia K.M."/>
            <person name="Antoshechkin I."/>
            <person name="Mortazavi A."/>
            <person name="Wong G."/>
            <person name="Sternberg P.W."/>
        </authorList>
    </citation>
    <scope>NUCLEOTIDE SEQUENCE [LARGE SCALE GENOMIC DNA]</scope>
    <source>
        <strain evidence="13">MT8872</strain>
    </source>
</reference>
<keyword evidence="8" id="KW-0067">ATP-binding</keyword>